<evidence type="ECO:0000259" key="1">
    <source>
        <dbReference type="Pfam" id="PF00561"/>
    </source>
</evidence>
<protein>
    <submittedName>
        <fullName evidence="2">Alpha/beta hydrolase</fullName>
    </submittedName>
</protein>
<dbReference type="Pfam" id="PF00561">
    <property type="entry name" value="Abhydrolase_1"/>
    <property type="match status" value="1"/>
</dbReference>
<dbReference type="SUPFAM" id="SSF53474">
    <property type="entry name" value="alpha/beta-Hydrolases"/>
    <property type="match status" value="1"/>
</dbReference>
<proteinExistence type="predicted"/>
<dbReference type="InterPro" id="IPR029058">
    <property type="entry name" value="AB_hydrolase_fold"/>
</dbReference>
<evidence type="ECO:0000313" key="3">
    <source>
        <dbReference type="Proteomes" id="UP001550535"/>
    </source>
</evidence>
<dbReference type="PANTHER" id="PTHR46331:SF2">
    <property type="entry name" value="VALACYCLOVIR HYDROLASE"/>
    <property type="match status" value="1"/>
</dbReference>
<dbReference type="InterPro" id="IPR000073">
    <property type="entry name" value="AB_hydrolase_1"/>
</dbReference>
<dbReference type="RefSeq" id="WP_063020683.1">
    <property type="nucleotide sequence ID" value="NZ_JBEYBM010000005.1"/>
</dbReference>
<gene>
    <name evidence="2" type="ORF">ABZ507_09700</name>
</gene>
<evidence type="ECO:0000313" key="2">
    <source>
        <dbReference type="EMBL" id="MEU2122096.1"/>
    </source>
</evidence>
<dbReference type="Gene3D" id="3.40.50.1820">
    <property type="entry name" value="alpha/beta hydrolase"/>
    <property type="match status" value="1"/>
</dbReference>
<dbReference type="Proteomes" id="UP001550535">
    <property type="component" value="Unassembled WGS sequence"/>
</dbReference>
<keyword evidence="3" id="KW-1185">Reference proteome</keyword>
<dbReference type="EMBL" id="JBEYBR010000018">
    <property type="protein sequence ID" value="MEU2122096.1"/>
    <property type="molecule type" value="Genomic_DNA"/>
</dbReference>
<feature type="domain" description="AB hydrolase-1" evidence="1">
    <location>
        <begin position="22"/>
        <end position="137"/>
    </location>
</feature>
<dbReference type="GO" id="GO:0016787">
    <property type="term" value="F:hydrolase activity"/>
    <property type="evidence" value="ECO:0007669"/>
    <property type="project" value="UniProtKB-KW"/>
</dbReference>
<sequence length="297" mass="31299">MRSGTLRVPGATLYYEVSGTGPVLLLLPGSGGDAAVFDPVLEPLARHFTVVTIDPRGYSRSVLDPGPAADIEVEVQSEDAHLLLQHLTPPGEDAYVFGGSGGAVVALDLLARHPQRLRLVIAHEPPSFGVLPDAAEHKAFVDEVYELFVTDGLAAAGARFLEGIGGGVHMPDPAQLAPRAAAMIERLHANAPRNMRHELRTITSHLPDVAALAPVTDRLVLGAGRESRGKLPYRPAQTIAAQLNIPLTEFPGGHSGFTDAPAEFAQALLELLLPDRAPTGHRAIPRPATVSEQASAG</sequence>
<dbReference type="PANTHER" id="PTHR46331">
    <property type="entry name" value="VALACYCLOVIR HYDROLASE"/>
    <property type="match status" value="1"/>
</dbReference>
<reference evidence="2 3" key="1">
    <citation type="submission" date="2024-06" db="EMBL/GenBank/DDBJ databases">
        <title>The Natural Products Discovery Center: Release of the First 8490 Sequenced Strains for Exploring Actinobacteria Biosynthetic Diversity.</title>
        <authorList>
            <person name="Kalkreuter E."/>
            <person name="Kautsar S.A."/>
            <person name="Yang D."/>
            <person name="Bader C.D."/>
            <person name="Teijaro C.N."/>
            <person name="Fluegel L."/>
            <person name="Davis C.M."/>
            <person name="Simpson J.R."/>
            <person name="Lauterbach L."/>
            <person name="Steele A.D."/>
            <person name="Gui C."/>
            <person name="Meng S."/>
            <person name="Li G."/>
            <person name="Viehrig K."/>
            <person name="Ye F."/>
            <person name="Su P."/>
            <person name="Kiefer A.F."/>
            <person name="Nichols A."/>
            <person name="Cepeda A.J."/>
            <person name="Yan W."/>
            <person name="Fan B."/>
            <person name="Jiang Y."/>
            <person name="Adhikari A."/>
            <person name="Zheng C.-J."/>
            <person name="Schuster L."/>
            <person name="Cowan T.M."/>
            <person name="Smanski M.J."/>
            <person name="Chevrette M.G."/>
            <person name="De Carvalho L.P.S."/>
            <person name="Shen B."/>
        </authorList>
    </citation>
    <scope>NUCLEOTIDE SEQUENCE [LARGE SCALE GENOMIC DNA]</scope>
    <source>
        <strain evidence="2 3">NPDC019434</strain>
    </source>
</reference>
<keyword evidence="2" id="KW-0378">Hydrolase</keyword>
<name>A0ABV2X8C3_9NOCA</name>
<accession>A0ABV2X8C3</accession>
<comment type="caution">
    <text evidence="2">The sequence shown here is derived from an EMBL/GenBank/DDBJ whole genome shotgun (WGS) entry which is preliminary data.</text>
</comment>
<organism evidence="2 3">
    <name type="scientific">Nocardia niwae</name>
    <dbReference type="NCBI Taxonomy" id="626084"/>
    <lineage>
        <taxon>Bacteria</taxon>
        <taxon>Bacillati</taxon>
        <taxon>Actinomycetota</taxon>
        <taxon>Actinomycetes</taxon>
        <taxon>Mycobacteriales</taxon>
        <taxon>Nocardiaceae</taxon>
        <taxon>Nocardia</taxon>
    </lineage>
</organism>